<gene>
    <name evidence="8" type="ORF">SAMN05421759_11124</name>
</gene>
<dbReference type="STRING" id="633194.SAMN05421759_11124"/>
<evidence type="ECO:0000256" key="4">
    <source>
        <dbReference type="ARBA" id="ARBA00022833"/>
    </source>
</evidence>
<dbReference type="Gene3D" id="1.10.287.110">
    <property type="entry name" value="DnaJ domain"/>
    <property type="match status" value="1"/>
</dbReference>
<dbReference type="InterPro" id="IPR008971">
    <property type="entry name" value="HSP40/DnaJ_pept-bd"/>
</dbReference>
<keyword evidence="5" id="KW-0143">Chaperone</keyword>
<dbReference type="FunFam" id="2.60.260.20:FF:000005">
    <property type="entry name" value="Chaperone protein dnaJ 1, mitochondrial"/>
    <property type="match status" value="1"/>
</dbReference>
<organism evidence="8 9">
    <name type="scientific">Roseivivax lentus</name>
    <dbReference type="NCBI Taxonomy" id="633194"/>
    <lineage>
        <taxon>Bacteria</taxon>
        <taxon>Pseudomonadati</taxon>
        <taxon>Pseudomonadota</taxon>
        <taxon>Alphaproteobacteria</taxon>
        <taxon>Rhodobacterales</taxon>
        <taxon>Roseobacteraceae</taxon>
        <taxon>Roseivivax</taxon>
    </lineage>
</organism>
<keyword evidence="1" id="KW-0479">Metal-binding</keyword>
<dbReference type="SUPFAM" id="SSF46565">
    <property type="entry name" value="Chaperone J-domain"/>
    <property type="match status" value="1"/>
</dbReference>
<sequence length="320" mass="34617">MIDDPYKVLGVAKTASQDEIKKAYRKLAKSLHPDLNPDDPDKQARFQAVSAANDLLRDPEKRRRFDAGEIDASGQERPQRQYYHQYADQDAGARYDGGPGGARFGRGYSAGDEEDFAWAFSDLFGRRPQGAGGAGAYGGFQARGQDARYHLAVDFLDAAKGAKRSVTMPDGKGIEIAIPPGVRDGQTLRLKGKGQPGLGAGPPGDALITIAVGEHPVFSRDGDDIEMELPITLDEAVLGAKVDVPTISGTVAMTIPPGVSSGRRMRLKGRGIKRDGKAGDQTVRLKIVLPPKIDDETRKMAERVRDHAAFDPRSELRRSL</sequence>
<feature type="compositionally biased region" description="Basic and acidic residues" evidence="6">
    <location>
        <begin position="57"/>
        <end position="67"/>
    </location>
</feature>
<dbReference type="PANTHER" id="PTHR43096:SF52">
    <property type="entry name" value="DNAJ HOMOLOG 1, MITOCHONDRIAL-RELATED"/>
    <property type="match status" value="1"/>
</dbReference>
<dbReference type="InterPro" id="IPR001623">
    <property type="entry name" value="DnaJ_domain"/>
</dbReference>
<dbReference type="InterPro" id="IPR018253">
    <property type="entry name" value="DnaJ_domain_CS"/>
</dbReference>
<dbReference type="Proteomes" id="UP000186684">
    <property type="component" value="Unassembled WGS sequence"/>
</dbReference>
<dbReference type="PROSITE" id="PS00636">
    <property type="entry name" value="DNAJ_1"/>
    <property type="match status" value="1"/>
</dbReference>
<evidence type="ECO:0000256" key="2">
    <source>
        <dbReference type="ARBA" id="ARBA00022737"/>
    </source>
</evidence>
<feature type="region of interest" description="Disordered" evidence="6">
    <location>
        <begin position="57"/>
        <end position="79"/>
    </location>
</feature>
<dbReference type="SUPFAM" id="SSF49493">
    <property type="entry name" value="HSP40/DnaJ peptide-binding domain"/>
    <property type="match status" value="2"/>
</dbReference>
<dbReference type="Pfam" id="PF00226">
    <property type="entry name" value="DnaJ"/>
    <property type="match status" value="1"/>
</dbReference>
<dbReference type="OrthoDB" id="9779889at2"/>
<dbReference type="SMART" id="SM00271">
    <property type="entry name" value="DnaJ"/>
    <property type="match status" value="1"/>
</dbReference>
<dbReference type="InterPro" id="IPR002939">
    <property type="entry name" value="DnaJ_C"/>
</dbReference>
<evidence type="ECO:0000256" key="1">
    <source>
        <dbReference type="ARBA" id="ARBA00022723"/>
    </source>
</evidence>
<keyword evidence="3" id="KW-0863">Zinc-finger</keyword>
<keyword evidence="9" id="KW-1185">Reference proteome</keyword>
<evidence type="ECO:0000256" key="3">
    <source>
        <dbReference type="ARBA" id="ARBA00022771"/>
    </source>
</evidence>
<evidence type="ECO:0000259" key="7">
    <source>
        <dbReference type="PROSITE" id="PS50076"/>
    </source>
</evidence>
<dbReference type="AlphaFoldDB" id="A0A1N7NYH8"/>
<evidence type="ECO:0000313" key="9">
    <source>
        <dbReference type="Proteomes" id="UP000186684"/>
    </source>
</evidence>
<dbReference type="CDD" id="cd06257">
    <property type="entry name" value="DnaJ"/>
    <property type="match status" value="1"/>
</dbReference>
<keyword evidence="2" id="KW-0677">Repeat</keyword>
<dbReference type="Pfam" id="PF01556">
    <property type="entry name" value="DnaJ_C"/>
    <property type="match status" value="1"/>
</dbReference>
<evidence type="ECO:0000256" key="6">
    <source>
        <dbReference type="SAM" id="MobiDB-lite"/>
    </source>
</evidence>
<dbReference type="PANTHER" id="PTHR43096">
    <property type="entry name" value="DNAJ HOMOLOG 1, MITOCHONDRIAL-RELATED"/>
    <property type="match status" value="1"/>
</dbReference>
<dbReference type="PRINTS" id="PR00625">
    <property type="entry name" value="JDOMAIN"/>
</dbReference>
<dbReference type="PROSITE" id="PS50076">
    <property type="entry name" value="DNAJ_2"/>
    <property type="match status" value="1"/>
</dbReference>
<dbReference type="GO" id="GO:0008270">
    <property type="term" value="F:zinc ion binding"/>
    <property type="evidence" value="ECO:0007669"/>
    <property type="project" value="UniProtKB-KW"/>
</dbReference>
<keyword evidence="4" id="KW-0862">Zinc</keyword>
<reference evidence="9" key="1">
    <citation type="submission" date="2017-01" db="EMBL/GenBank/DDBJ databases">
        <authorList>
            <person name="Varghese N."/>
            <person name="Submissions S."/>
        </authorList>
    </citation>
    <scope>NUCLEOTIDE SEQUENCE [LARGE SCALE GENOMIC DNA]</scope>
    <source>
        <strain evidence="9">DSM 29430</strain>
    </source>
</reference>
<feature type="domain" description="J" evidence="7">
    <location>
        <begin position="4"/>
        <end position="69"/>
    </location>
</feature>
<proteinExistence type="predicted"/>
<evidence type="ECO:0000256" key="5">
    <source>
        <dbReference type="ARBA" id="ARBA00023186"/>
    </source>
</evidence>
<dbReference type="CDD" id="cd10747">
    <property type="entry name" value="DnaJ_C"/>
    <property type="match status" value="1"/>
</dbReference>
<dbReference type="RefSeq" id="WP_076449313.1">
    <property type="nucleotide sequence ID" value="NZ_FTOQ01000011.1"/>
</dbReference>
<dbReference type="GO" id="GO:0042026">
    <property type="term" value="P:protein refolding"/>
    <property type="evidence" value="ECO:0007669"/>
    <property type="project" value="TreeGrafter"/>
</dbReference>
<protein>
    <submittedName>
        <fullName evidence="8">DnaJ domain-containing protein</fullName>
    </submittedName>
</protein>
<dbReference type="Gene3D" id="2.60.260.20">
    <property type="entry name" value="Urease metallochaperone UreE, N-terminal domain"/>
    <property type="match status" value="2"/>
</dbReference>
<dbReference type="InterPro" id="IPR036869">
    <property type="entry name" value="J_dom_sf"/>
</dbReference>
<accession>A0A1N7NYH8</accession>
<evidence type="ECO:0000313" key="8">
    <source>
        <dbReference type="EMBL" id="SIT03289.1"/>
    </source>
</evidence>
<dbReference type="GO" id="GO:0005737">
    <property type="term" value="C:cytoplasm"/>
    <property type="evidence" value="ECO:0007669"/>
    <property type="project" value="TreeGrafter"/>
</dbReference>
<dbReference type="GO" id="GO:0051082">
    <property type="term" value="F:unfolded protein binding"/>
    <property type="evidence" value="ECO:0007669"/>
    <property type="project" value="InterPro"/>
</dbReference>
<dbReference type="EMBL" id="FTOQ01000011">
    <property type="protein sequence ID" value="SIT03289.1"/>
    <property type="molecule type" value="Genomic_DNA"/>
</dbReference>
<name>A0A1N7NYH8_9RHOB</name>